<accession>A0A1L7TJH9</accession>
<sequence>MSCFIPSVKAVKAGCSSHTTSIQAQSSPAKSTYKSGTTKLPVIIPENWYDEASDSEKSPVGSHDHRSVAVKALRARQFFRRISTLATDIVFFYPDGPRDWEVDKLQYSFMWMLQDLYEEREGEKDYPTEWEDETAYIHFLEKTVLSWVEDLPNDEKACVEGLADILGEEFAITSDGEATWEEHESRVGEYLDRFDPIPEEDQGLEELDLLED</sequence>
<protein>
    <submittedName>
        <fullName evidence="1">Uncharacterized protein</fullName>
    </submittedName>
</protein>
<evidence type="ECO:0000313" key="1">
    <source>
        <dbReference type="EMBL" id="CVK98744.1"/>
    </source>
</evidence>
<name>A0A1L7TJH9_FUSMA</name>
<dbReference type="RefSeq" id="XP_041685423.1">
    <property type="nucleotide sequence ID" value="XM_041835239.1"/>
</dbReference>
<dbReference type="AlphaFoldDB" id="A0A1L7TJH9"/>
<dbReference type="VEuPathDB" id="FungiDB:FMAN_08464"/>
<dbReference type="EMBL" id="FCQH01000009">
    <property type="protein sequence ID" value="CVK98744.1"/>
    <property type="molecule type" value="Genomic_DNA"/>
</dbReference>
<organism evidence="1 2">
    <name type="scientific">Fusarium mangiferae</name>
    <name type="common">Mango malformation disease fungus</name>
    <dbReference type="NCBI Taxonomy" id="192010"/>
    <lineage>
        <taxon>Eukaryota</taxon>
        <taxon>Fungi</taxon>
        <taxon>Dikarya</taxon>
        <taxon>Ascomycota</taxon>
        <taxon>Pezizomycotina</taxon>
        <taxon>Sordariomycetes</taxon>
        <taxon>Hypocreomycetidae</taxon>
        <taxon>Hypocreales</taxon>
        <taxon>Nectriaceae</taxon>
        <taxon>Fusarium</taxon>
        <taxon>Fusarium fujikuroi species complex</taxon>
    </lineage>
</organism>
<comment type="caution">
    <text evidence="1">The sequence shown here is derived from an EMBL/GenBank/DDBJ whole genome shotgun (WGS) entry which is preliminary data.</text>
</comment>
<evidence type="ECO:0000313" key="2">
    <source>
        <dbReference type="Proteomes" id="UP000184255"/>
    </source>
</evidence>
<keyword evidence="2" id="KW-1185">Reference proteome</keyword>
<reference evidence="2" key="1">
    <citation type="journal article" date="2016" name="Genome Biol. Evol.">
        <title>Comparative 'omics' of the Fusarium fujikuroi species complex highlights differences in genetic potential and metabolite synthesis.</title>
        <authorList>
            <person name="Niehaus E.-M."/>
            <person name="Muensterkoetter M."/>
            <person name="Proctor R.H."/>
            <person name="Brown D.W."/>
            <person name="Sharon A."/>
            <person name="Idan Y."/>
            <person name="Oren-Young L."/>
            <person name="Sieber C.M."/>
            <person name="Novak O."/>
            <person name="Pencik A."/>
            <person name="Tarkowska D."/>
            <person name="Hromadova K."/>
            <person name="Freeman S."/>
            <person name="Maymon M."/>
            <person name="Elazar M."/>
            <person name="Youssef S.A."/>
            <person name="El-Shabrawy E.S.M."/>
            <person name="Shalaby A.B.A."/>
            <person name="Houterman P."/>
            <person name="Brock N.L."/>
            <person name="Burkhardt I."/>
            <person name="Tsavkelova E.A."/>
            <person name="Dickschat J.S."/>
            <person name="Galuszka P."/>
            <person name="Gueldener U."/>
            <person name="Tudzynski B."/>
        </authorList>
    </citation>
    <scope>NUCLEOTIDE SEQUENCE [LARGE SCALE GENOMIC DNA]</scope>
    <source>
        <strain evidence="2">MRC7560</strain>
    </source>
</reference>
<dbReference type="Proteomes" id="UP000184255">
    <property type="component" value="Unassembled WGS sequence"/>
</dbReference>
<gene>
    <name evidence="1" type="ORF">FMAN_08464</name>
</gene>
<proteinExistence type="predicted"/>
<dbReference type="GeneID" id="65087724"/>